<keyword evidence="3" id="KW-1185">Reference proteome</keyword>
<organism evidence="2 3">
    <name type="scientific">Mycolicibacterium sphagni</name>
    <dbReference type="NCBI Taxonomy" id="1786"/>
    <lineage>
        <taxon>Bacteria</taxon>
        <taxon>Bacillati</taxon>
        <taxon>Actinomycetota</taxon>
        <taxon>Actinomycetes</taxon>
        <taxon>Mycobacteriales</taxon>
        <taxon>Mycobacteriaceae</taxon>
        <taxon>Mycolicibacterium</taxon>
    </lineage>
</organism>
<evidence type="ECO:0000313" key="3">
    <source>
        <dbReference type="Proteomes" id="UP000708347"/>
    </source>
</evidence>
<keyword evidence="1" id="KW-0812">Transmembrane</keyword>
<reference evidence="2 3" key="1">
    <citation type="submission" date="2019-05" db="EMBL/GenBank/DDBJ databases">
        <title>Mycolicibacterium sphagni ENV482 genome assembly.</title>
        <authorList>
            <person name="Chen W."/>
            <person name="Faulkner N.W."/>
            <person name="Hyman M.R."/>
        </authorList>
    </citation>
    <scope>NUCLEOTIDE SEQUENCE [LARGE SCALE GENOMIC DNA]</scope>
    <source>
        <strain evidence="2 3">ENV482</strain>
    </source>
</reference>
<keyword evidence="1" id="KW-0472">Membrane</keyword>
<dbReference type="RefSeq" id="WP_174400348.1">
    <property type="nucleotide sequence ID" value="NZ_VBSB01000017.1"/>
</dbReference>
<proteinExistence type="predicted"/>
<protein>
    <submittedName>
        <fullName evidence="2">Uncharacterized protein</fullName>
    </submittedName>
</protein>
<comment type="caution">
    <text evidence="2">The sequence shown here is derived from an EMBL/GenBank/DDBJ whole genome shotgun (WGS) entry which is preliminary data.</text>
</comment>
<dbReference type="EMBL" id="VBSB01000017">
    <property type="protein sequence ID" value="NTY62631.1"/>
    <property type="molecule type" value="Genomic_DNA"/>
</dbReference>
<sequence>MSLLNPVGLVPEAVFDVVGICGLVALGAAAVAITAAAAVFWRRPAENADRYLPLIRPAVKSLAVLGLTLLAIWAVPWLISHGGTHPLPPPMSHQFGQ</sequence>
<accession>A0ABX2JY08</accession>
<gene>
    <name evidence="2" type="ORF">FEG63_24150</name>
</gene>
<evidence type="ECO:0000313" key="2">
    <source>
        <dbReference type="EMBL" id="NTY62631.1"/>
    </source>
</evidence>
<name>A0ABX2JY08_9MYCO</name>
<keyword evidence="1" id="KW-1133">Transmembrane helix</keyword>
<feature type="transmembrane region" description="Helical" evidence="1">
    <location>
        <begin position="17"/>
        <end position="41"/>
    </location>
</feature>
<evidence type="ECO:0000256" key="1">
    <source>
        <dbReference type="SAM" id="Phobius"/>
    </source>
</evidence>
<dbReference type="Proteomes" id="UP000708347">
    <property type="component" value="Unassembled WGS sequence"/>
</dbReference>
<feature type="transmembrane region" description="Helical" evidence="1">
    <location>
        <begin position="62"/>
        <end position="79"/>
    </location>
</feature>